<evidence type="ECO:0000313" key="2">
    <source>
        <dbReference type="Proteomes" id="UP000236291"/>
    </source>
</evidence>
<evidence type="ECO:0000313" key="1">
    <source>
        <dbReference type="EMBL" id="PNX68619.1"/>
    </source>
</evidence>
<proteinExistence type="predicted"/>
<protein>
    <submittedName>
        <fullName evidence="1">Uncharacterized protein</fullName>
    </submittedName>
</protein>
<feature type="non-terminal residue" evidence="1">
    <location>
        <position position="1"/>
    </location>
</feature>
<organism evidence="1 2">
    <name type="scientific">Trifolium pratense</name>
    <name type="common">Red clover</name>
    <dbReference type="NCBI Taxonomy" id="57577"/>
    <lineage>
        <taxon>Eukaryota</taxon>
        <taxon>Viridiplantae</taxon>
        <taxon>Streptophyta</taxon>
        <taxon>Embryophyta</taxon>
        <taxon>Tracheophyta</taxon>
        <taxon>Spermatophyta</taxon>
        <taxon>Magnoliopsida</taxon>
        <taxon>eudicotyledons</taxon>
        <taxon>Gunneridae</taxon>
        <taxon>Pentapetalae</taxon>
        <taxon>rosids</taxon>
        <taxon>fabids</taxon>
        <taxon>Fabales</taxon>
        <taxon>Fabaceae</taxon>
        <taxon>Papilionoideae</taxon>
        <taxon>50 kb inversion clade</taxon>
        <taxon>NPAAA clade</taxon>
        <taxon>Hologalegina</taxon>
        <taxon>IRL clade</taxon>
        <taxon>Trifolieae</taxon>
        <taxon>Trifolium</taxon>
    </lineage>
</organism>
<comment type="caution">
    <text evidence="1">The sequence shown here is derived from an EMBL/GenBank/DDBJ whole genome shotgun (WGS) entry which is preliminary data.</text>
</comment>
<gene>
    <name evidence="1" type="ORF">L195_g056269</name>
</gene>
<dbReference type="EMBL" id="ASHM01105938">
    <property type="protein sequence ID" value="PNX68619.1"/>
    <property type="molecule type" value="Genomic_DNA"/>
</dbReference>
<accession>A0A2K3KQR3</accession>
<dbReference type="Proteomes" id="UP000236291">
    <property type="component" value="Unassembled WGS sequence"/>
</dbReference>
<reference evidence="1 2" key="1">
    <citation type="journal article" date="2014" name="Am. J. Bot.">
        <title>Genome assembly and annotation for red clover (Trifolium pratense; Fabaceae).</title>
        <authorList>
            <person name="Istvanek J."/>
            <person name="Jaros M."/>
            <person name="Krenek A."/>
            <person name="Repkova J."/>
        </authorList>
    </citation>
    <scope>NUCLEOTIDE SEQUENCE [LARGE SCALE GENOMIC DNA]</scope>
    <source>
        <strain evidence="2">cv. Tatra</strain>
        <tissue evidence="1">Young leaves</tissue>
    </source>
</reference>
<sequence length="37" mass="4005">SLNANPLRDHREATRKLFATTASLSSINGSRSGVFDD</sequence>
<name>A0A2K3KQR3_TRIPR</name>
<dbReference type="AlphaFoldDB" id="A0A2K3KQR3"/>
<reference evidence="1 2" key="2">
    <citation type="journal article" date="2017" name="Front. Plant Sci.">
        <title>Gene Classification and Mining of Molecular Markers Useful in Red Clover (Trifolium pratense) Breeding.</title>
        <authorList>
            <person name="Istvanek J."/>
            <person name="Dluhosova J."/>
            <person name="Dluhos P."/>
            <person name="Patkova L."/>
            <person name="Nedelnik J."/>
            <person name="Repkova J."/>
        </authorList>
    </citation>
    <scope>NUCLEOTIDE SEQUENCE [LARGE SCALE GENOMIC DNA]</scope>
    <source>
        <strain evidence="2">cv. Tatra</strain>
        <tissue evidence="1">Young leaves</tissue>
    </source>
</reference>